<proteinExistence type="predicted"/>
<dbReference type="InterPro" id="IPR024726">
    <property type="entry name" value="FhuF_C"/>
</dbReference>
<evidence type="ECO:0000313" key="2">
    <source>
        <dbReference type="EMBL" id="OMD45401.1"/>
    </source>
</evidence>
<comment type="caution">
    <text evidence="2">The sequence shown here is derived from an EMBL/GenBank/DDBJ whole genome shotgun (WGS) entry which is preliminary data.</text>
</comment>
<name>A0ABX3H4Q1_PAEBO</name>
<dbReference type="RefSeq" id="WP_076112460.1">
    <property type="nucleotide sequence ID" value="NZ_MPTB01000026.1"/>
</dbReference>
<evidence type="ECO:0000259" key="1">
    <source>
        <dbReference type="Pfam" id="PF11575"/>
    </source>
</evidence>
<evidence type="ECO:0000313" key="3">
    <source>
        <dbReference type="Proteomes" id="UP000187412"/>
    </source>
</evidence>
<keyword evidence="3" id="KW-1185">Reference proteome</keyword>
<sequence>MDFKQLEDKYFLTLHEPCNTILAMSAYDLLQAGHTLLLLDTYGPYIKSGERSTTAVFFCTWLGELCAAMQHMLFCGEETILELSLRNISVQLYDADTQYPLFSFKINEIRRIEIPTVDREAWSTKVLHSFYNDLVRPLIEILSAVAQINVMQLWGQITNTLYSRMEEELAGASSMESRLQISNHYNILKQGIDPKAFGLRSNPFDVKLRYIEDPAQSKQRLLLKTACCLAYRLDTGFGYCDTCPRLNAKDRAARFPS</sequence>
<dbReference type="EMBL" id="MPTB01000026">
    <property type="protein sequence ID" value="OMD45401.1"/>
    <property type="molecule type" value="Genomic_DNA"/>
</dbReference>
<reference evidence="2 3" key="1">
    <citation type="submission" date="2016-10" db="EMBL/GenBank/DDBJ databases">
        <title>Paenibacillus species isolates.</title>
        <authorList>
            <person name="Beno S.M."/>
        </authorList>
    </citation>
    <scope>NUCLEOTIDE SEQUENCE [LARGE SCALE GENOMIC DNA]</scope>
    <source>
        <strain evidence="2 3">FSL H7-0744</strain>
    </source>
</reference>
<dbReference type="Proteomes" id="UP000187412">
    <property type="component" value="Unassembled WGS sequence"/>
</dbReference>
<feature type="domain" description="Ferric siderophore reductase C-terminal" evidence="1">
    <location>
        <begin position="227"/>
        <end position="245"/>
    </location>
</feature>
<protein>
    <recommendedName>
        <fullName evidence="1">Ferric siderophore reductase C-terminal domain-containing protein</fullName>
    </recommendedName>
</protein>
<gene>
    <name evidence="2" type="ORF">BSK56_19975</name>
</gene>
<accession>A0ABX3H4Q1</accession>
<dbReference type="Pfam" id="PF11575">
    <property type="entry name" value="FhuF_C"/>
    <property type="match status" value="1"/>
</dbReference>
<organism evidence="2 3">
    <name type="scientific">Paenibacillus borealis</name>
    <dbReference type="NCBI Taxonomy" id="160799"/>
    <lineage>
        <taxon>Bacteria</taxon>
        <taxon>Bacillati</taxon>
        <taxon>Bacillota</taxon>
        <taxon>Bacilli</taxon>
        <taxon>Bacillales</taxon>
        <taxon>Paenibacillaceae</taxon>
        <taxon>Paenibacillus</taxon>
    </lineage>
</organism>